<accession>A0A6A5XKH1</accession>
<keyword evidence="2" id="KW-1185">Reference proteome</keyword>
<name>A0A6A5XKH1_9PLEO</name>
<dbReference type="SUPFAM" id="SSF55961">
    <property type="entry name" value="Bet v1-like"/>
    <property type="match status" value="1"/>
</dbReference>
<dbReference type="OrthoDB" id="2320332at2759"/>
<dbReference type="InterPro" id="IPR023393">
    <property type="entry name" value="START-like_dom_sf"/>
</dbReference>
<dbReference type="InterPro" id="IPR015075">
    <property type="entry name" value="AtaL"/>
</dbReference>
<protein>
    <submittedName>
        <fullName evidence="1">DUF1857-domain-containing protein</fullName>
    </submittedName>
</protein>
<organism evidence="1 2">
    <name type="scientific">Aaosphaeria arxii CBS 175.79</name>
    <dbReference type="NCBI Taxonomy" id="1450172"/>
    <lineage>
        <taxon>Eukaryota</taxon>
        <taxon>Fungi</taxon>
        <taxon>Dikarya</taxon>
        <taxon>Ascomycota</taxon>
        <taxon>Pezizomycotina</taxon>
        <taxon>Dothideomycetes</taxon>
        <taxon>Pleosporomycetidae</taxon>
        <taxon>Pleosporales</taxon>
        <taxon>Pleosporales incertae sedis</taxon>
        <taxon>Aaosphaeria</taxon>
    </lineage>
</organism>
<dbReference type="Proteomes" id="UP000799778">
    <property type="component" value="Unassembled WGS sequence"/>
</dbReference>
<dbReference type="Gene3D" id="3.30.530.20">
    <property type="match status" value="1"/>
</dbReference>
<sequence length="163" mass="18244">MVNINLAYTARINPEGATPVLTYPQIWAGLQRKIRFAQEFVPVIKGCEVLSDQDGIVKRKVQFQLGGPSPGGEFIETVTSYEPSWVCFEQQDGTQIRNIVSDGPSGEPDDLHMTYVFEYRLPNVEAGEAEAKERKRLLALAKTAVESSIKTIREMVQDGRIKE</sequence>
<dbReference type="RefSeq" id="XP_033382117.1">
    <property type="nucleotide sequence ID" value="XM_033528594.1"/>
</dbReference>
<dbReference type="CDD" id="cd08863">
    <property type="entry name" value="SRPBCC_DUF1857"/>
    <property type="match status" value="1"/>
</dbReference>
<gene>
    <name evidence="1" type="ORF">BU24DRAFT_424789</name>
</gene>
<dbReference type="EMBL" id="ML978071">
    <property type="protein sequence ID" value="KAF2013778.1"/>
    <property type="molecule type" value="Genomic_DNA"/>
</dbReference>
<dbReference type="Pfam" id="PF08982">
    <property type="entry name" value="AtaL"/>
    <property type="match status" value="1"/>
</dbReference>
<dbReference type="AlphaFoldDB" id="A0A6A5XKH1"/>
<reference evidence="1" key="1">
    <citation type="journal article" date="2020" name="Stud. Mycol.">
        <title>101 Dothideomycetes genomes: a test case for predicting lifestyles and emergence of pathogens.</title>
        <authorList>
            <person name="Haridas S."/>
            <person name="Albert R."/>
            <person name="Binder M."/>
            <person name="Bloem J."/>
            <person name="Labutti K."/>
            <person name="Salamov A."/>
            <person name="Andreopoulos B."/>
            <person name="Baker S."/>
            <person name="Barry K."/>
            <person name="Bills G."/>
            <person name="Bluhm B."/>
            <person name="Cannon C."/>
            <person name="Castanera R."/>
            <person name="Culley D."/>
            <person name="Daum C."/>
            <person name="Ezra D."/>
            <person name="Gonzalez J."/>
            <person name="Henrissat B."/>
            <person name="Kuo A."/>
            <person name="Liang C."/>
            <person name="Lipzen A."/>
            <person name="Lutzoni F."/>
            <person name="Magnuson J."/>
            <person name="Mondo S."/>
            <person name="Nolan M."/>
            <person name="Ohm R."/>
            <person name="Pangilinan J."/>
            <person name="Park H.-J."/>
            <person name="Ramirez L."/>
            <person name="Alfaro M."/>
            <person name="Sun H."/>
            <person name="Tritt A."/>
            <person name="Yoshinaga Y."/>
            <person name="Zwiers L.-H."/>
            <person name="Turgeon B."/>
            <person name="Goodwin S."/>
            <person name="Spatafora J."/>
            <person name="Crous P."/>
            <person name="Grigoriev I."/>
        </authorList>
    </citation>
    <scope>NUCLEOTIDE SEQUENCE</scope>
    <source>
        <strain evidence="1">CBS 175.79</strain>
    </source>
</reference>
<dbReference type="GeneID" id="54285991"/>
<evidence type="ECO:0000313" key="2">
    <source>
        <dbReference type="Proteomes" id="UP000799778"/>
    </source>
</evidence>
<evidence type="ECO:0000313" key="1">
    <source>
        <dbReference type="EMBL" id="KAF2013778.1"/>
    </source>
</evidence>
<proteinExistence type="predicted"/>